<dbReference type="EMBL" id="JAATIP010000406">
    <property type="protein sequence ID" value="KAF4349106.1"/>
    <property type="molecule type" value="Genomic_DNA"/>
</dbReference>
<name>A0A7J6DSX4_CANSA</name>
<evidence type="ECO:0000313" key="2">
    <source>
        <dbReference type="EMBL" id="KAF4349106.1"/>
    </source>
</evidence>
<proteinExistence type="predicted"/>
<gene>
    <name evidence="2" type="ORF">F8388_024374</name>
    <name evidence="3" type="ORF">G4B88_028714</name>
</gene>
<comment type="caution">
    <text evidence="2">The sequence shown here is derived from an EMBL/GenBank/DDBJ whole genome shotgun (WGS) entry which is preliminary data.</text>
</comment>
<dbReference type="Gene3D" id="2.30.30.140">
    <property type="match status" value="1"/>
</dbReference>
<evidence type="ECO:0000259" key="1">
    <source>
        <dbReference type="SMART" id="SM00743"/>
    </source>
</evidence>
<feature type="domain" description="Agenet" evidence="1">
    <location>
        <begin position="1"/>
        <end position="69"/>
    </location>
</feature>
<dbReference type="CDD" id="cd20405">
    <property type="entry name" value="Tudor_Agenet_AtDUF_rpt1_3"/>
    <property type="match status" value="1"/>
</dbReference>
<feature type="domain" description="Agenet" evidence="1">
    <location>
        <begin position="74"/>
        <end position="130"/>
    </location>
</feature>
<dbReference type="Proteomes" id="UP000525078">
    <property type="component" value="Unassembled WGS sequence"/>
</dbReference>
<evidence type="ECO:0000313" key="3">
    <source>
        <dbReference type="EMBL" id="KAF4359963.1"/>
    </source>
</evidence>
<dbReference type="PANTHER" id="PTHR31917:SF148">
    <property type="entry name" value="DUF724 DOMAIN-CONTAINING PROTEIN 2"/>
    <property type="match status" value="1"/>
</dbReference>
<dbReference type="CDD" id="cd20406">
    <property type="entry name" value="Tudor_Agenet_AtDUF_rpt2_4"/>
    <property type="match status" value="1"/>
</dbReference>
<dbReference type="SMART" id="SM00743">
    <property type="entry name" value="Agenet"/>
    <property type="match status" value="2"/>
</dbReference>
<protein>
    <recommendedName>
        <fullName evidence="1">Agenet domain-containing protein</fullName>
    </recommendedName>
</protein>
<dbReference type="EMBL" id="JAATIQ010000361">
    <property type="protein sequence ID" value="KAF4359963.1"/>
    <property type="molecule type" value="Genomic_DNA"/>
</dbReference>
<dbReference type="InterPro" id="IPR008395">
    <property type="entry name" value="Agenet-like_dom"/>
</dbReference>
<dbReference type="AlphaFoldDB" id="A0A7J6DSX4"/>
<evidence type="ECO:0000313" key="4">
    <source>
        <dbReference type="Proteomes" id="UP000525078"/>
    </source>
</evidence>
<organism evidence="2 4">
    <name type="scientific">Cannabis sativa</name>
    <name type="common">Hemp</name>
    <name type="synonym">Marijuana</name>
    <dbReference type="NCBI Taxonomy" id="3483"/>
    <lineage>
        <taxon>Eukaryota</taxon>
        <taxon>Viridiplantae</taxon>
        <taxon>Streptophyta</taxon>
        <taxon>Embryophyta</taxon>
        <taxon>Tracheophyta</taxon>
        <taxon>Spermatophyta</taxon>
        <taxon>Magnoliopsida</taxon>
        <taxon>eudicotyledons</taxon>
        <taxon>Gunneridae</taxon>
        <taxon>Pentapetalae</taxon>
        <taxon>rosids</taxon>
        <taxon>fabids</taxon>
        <taxon>Rosales</taxon>
        <taxon>Cannabaceae</taxon>
        <taxon>Cannabis</taxon>
    </lineage>
</organism>
<dbReference type="InterPro" id="IPR014002">
    <property type="entry name" value="Agenet_dom_plant"/>
</dbReference>
<keyword evidence="5" id="KW-1185">Reference proteome</keyword>
<dbReference type="Proteomes" id="UP000583929">
    <property type="component" value="Unassembled WGS sequence"/>
</dbReference>
<dbReference type="Pfam" id="PF05641">
    <property type="entry name" value="Agenet"/>
    <property type="match status" value="1"/>
</dbReference>
<reference evidence="4 5" key="1">
    <citation type="journal article" date="2020" name="bioRxiv">
        <title>Sequence and annotation of 42 cannabis genomes reveals extensive copy number variation in cannabinoid synthesis and pathogen resistance genes.</title>
        <authorList>
            <person name="Mckernan K.J."/>
            <person name="Helbert Y."/>
            <person name="Kane L.T."/>
            <person name="Ebling H."/>
            <person name="Zhang L."/>
            <person name="Liu B."/>
            <person name="Eaton Z."/>
            <person name="Mclaughlin S."/>
            <person name="Kingan S."/>
            <person name="Baybayan P."/>
            <person name="Concepcion G."/>
            <person name="Jordan M."/>
            <person name="Riva A."/>
            <person name="Barbazuk W."/>
            <person name="Harkins T."/>
        </authorList>
    </citation>
    <scope>NUCLEOTIDE SEQUENCE [LARGE SCALE GENOMIC DNA]</scope>
    <source>
        <strain evidence="4 5">cv. Jamaican Lion 4</strain>
        <strain evidence="3">Father</strain>
        <strain evidence="2">Mother</strain>
        <tissue evidence="2">Leaf</tissue>
    </source>
</reference>
<evidence type="ECO:0000313" key="5">
    <source>
        <dbReference type="Proteomes" id="UP000583929"/>
    </source>
</evidence>
<dbReference type="PANTHER" id="PTHR31917">
    <property type="entry name" value="AGENET DOMAIN-CONTAINING PROTEIN-RELATED"/>
    <property type="match status" value="1"/>
</dbReference>
<sequence>MYSRGDLVEVCSKESGFVGSYYEASIVSQLRKDLFVVMYKNLVEGVVNTQPLVETVRLDELRPVPPPAPENDEKEYGYLDLVDAWDNDGWWVGRISGRKENGDYFVYFEICGDEIAYPVSRLRVHLDWVKKKWVSSDNKKLIEFRPKVLFL</sequence>
<accession>A0A7J6DSX4</accession>